<protein>
    <recommendedName>
        <fullName evidence="11">Cytochrome P450</fullName>
    </recommendedName>
</protein>
<proteinExistence type="inferred from homology"/>
<comment type="similarity">
    <text evidence="2">Belongs to the cytochrome P450 family.</text>
</comment>
<dbReference type="OrthoDB" id="6692864at2759"/>
<feature type="binding site" description="axial binding residue" evidence="7">
    <location>
        <position position="480"/>
    </location>
    <ligand>
        <name>heme</name>
        <dbReference type="ChEBI" id="CHEBI:30413"/>
    </ligand>
    <ligandPart>
        <name>Fe</name>
        <dbReference type="ChEBI" id="CHEBI:18248"/>
    </ligandPart>
</feature>
<evidence type="ECO:0008006" key="11">
    <source>
        <dbReference type="Google" id="ProtNLM"/>
    </source>
</evidence>
<dbReference type="STRING" id="1196081.A0A364KSY1"/>
<dbReference type="InterPro" id="IPR001128">
    <property type="entry name" value="Cyt_P450"/>
</dbReference>
<dbReference type="PRINTS" id="PR00385">
    <property type="entry name" value="P450"/>
</dbReference>
<dbReference type="GO" id="GO:0016705">
    <property type="term" value="F:oxidoreductase activity, acting on paired donors, with incorporation or reduction of molecular oxygen"/>
    <property type="evidence" value="ECO:0007669"/>
    <property type="project" value="InterPro"/>
</dbReference>
<dbReference type="Gene3D" id="1.10.630.10">
    <property type="entry name" value="Cytochrome P450"/>
    <property type="match status" value="1"/>
</dbReference>
<dbReference type="GeneID" id="63791886"/>
<keyword evidence="8" id="KW-0812">Transmembrane</keyword>
<dbReference type="Proteomes" id="UP000249363">
    <property type="component" value="Unassembled WGS sequence"/>
</dbReference>
<evidence type="ECO:0000256" key="2">
    <source>
        <dbReference type="ARBA" id="ARBA00010617"/>
    </source>
</evidence>
<keyword evidence="5 7" id="KW-0408">Iron</keyword>
<dbReference type="GO" id="GO:0005506">
    <property type="term" value="F:iron ion binding"/>
    <property type="evidence" value="ECO:0007669"/>
    <property type="project" value="InterPro"/>
</dbReference>
<evidence type="ECO:0000256" key="6">
    <source>
        <dbReference type="ARBA" id="ARBA00023033"/>
    </source>
</evidence>
<evidence type="ECO:0000256" key="5">
    <source>
        <dbReference type="ARBA" id="ARBA00023004"/>
    </source>
</evidence>
<evidence type="ECO:0000313" key="10">
    <source>
        <dbReference type="Proteomes" id="UP000249363"/>
    </source>
</evidence>
<gene>
    <name evidence="9" type="ORF">BHQ10_002669</name>
</gene>
<keyword evidence="10" id="KW-1185">Reference proteome</keyword>
<keyword evidence="4" id="KW-0560">Oxidoreductase</keyword>
<keyword evidence="6" id="KW-0503">Monooxygenase</keyword>
<keyword evidence="7" id="KW-0349">Heme</keyword>
<evidence type="ECO:0000313" key="9">
    <source>
        <dbReference type="EMBL" id="RAO66657.1"/>
    </source>
</evidence>
<evidence type="ECO:0000256" key="1">
    <source>
        <dbReference type="ARBA" id="ARBA00001971"/>
    </source>
</evidence>
<dbReference type="EMBL" id="MIKG01000004">
    <property type="protein sequence ID" value="RAO66657.1"/>
    <property type="molecule type" value="Genomic_DNA"/>
</dbReference>
<dbReference type="SUPFAM" id="SSF48264">
    <property type="entry name" value="Cytochrome P450"/>
    <property type="match status" value="1"/>
</dbReference>
<organism evidence="9 10">
    <name type="scientific">Talaromyces amestolkiae</name>
    <dbReference type="NCBI Taxonomy" id="1196081"/>
    <lineage>
        <taxon>Eukaryota</taxon>
        <taxon>Fungi</taxon>
        <taxon>Dikarya</taxon>
        <taxon>Ascomycota</taxon>
        <taxon>Pezizomycotina</taxon>
        <taxon>Eurotiomycetes</taxon>
        <taxon>Eurotiomycetidae</taxon>
        <taxon>Eurotiales</taxon>
        <taxon>Trichocomaceae</taxon>
        <taxon>Talaromyces</taxon>
        <taxon>Talaromyces sect. Talaromyces</taxon>
    </lineage>
</organism>
<dbReference type="PANTHER" id="PTHR24305:SF187">
    <property type="entry name" value="P450, PUTATIVE (EUROFUNG)-RELATED"/>
    <property type="match status" value="1"/>
</dbReference>
<dbReference type="CDD" id="cd11061">
    <property type="entry name" value="CYP67-like"/>
    <property type="match status" value="1"/>
</dbReference>
<reference evidence="9 10" key="1">
    <citation type="journal article" date="2017" name="Biotechnol. Biofuels">
        <title>Differential beta-glucosidase expression as a function of carbon source availability in Talaromyces amestolkiae: a genomic and proteomic approach.</title>
        <authorList>
            <person name="de Eugenio L.I."/>
            <person name="Mendez-Liter J.A."/>
            <person name="Nieto-Dominguez M."/>
            <person name="Alonso L."/>
            <person name="Gil-Munoz J."/>
            <person name="Barriuso J."/>
            <person name="Prieto A."/>
            <person name="Martinez M.J."/>
        </authorList>
    </citation>
    <scope>NUCLEOTIDE SEQUENCE [LARGE SCALE GENOMIC DNA]</scope>
    <source>
        <strain evidence="9 10">CIB</strain>
    </source>
</reference>
<keyword evidence="8" id="KW-1133">Transmembrane helix</keyword>
<feature type="transmembrane region" description="Helical" evidence="8">
    <location>
        <begin position="65"/>
        <end position="83"/>
    </location>
</feature>
<dbReference type="InterPro" id="IPR002401">
    <property type="entry name" value="Cyt_P450_E_grp-I"/>
</dbReference>
<dbReference type="Pfam" id="PF00067">
    <property type="entry name" value="p450"/>
    <property type="match status" value="1"/>
</dbReference>
<accession>A0A364KSY1</accession>
<dbReference type="GO" id="GO:0020037">
    <property type="term" value="F:heme binding"/>
    <property type="evidence" value="ECO:0007669"/>
    <property type="project" value="InterPro"/>
</dbReference>
<name>A0A364KSY1_TALAM</name>
<dbReference type="InterPro" id="IPR050121">
    <property type="entry name" value="Cytochrome_P450_monoxygenase"/>
</dbReference>
<dbReference type="InterPro" id="IPR036396">
    <property type="entry name" value="Cyt_P450_sf"/>
</dbReference>
<comment type="caution">
    <text evidence="9">The sequence shown here is derived from an EMBL/GenBank/DDBJ whole genome shotgun (WGS) entry which is preliminary data.</text>
</comment>
<sequence length="541" mass="61315">MALSISSFPGLFSAATGVALHHLLFRHGEWDNNAPTIIGSYAAVFAALNVFKSAGPVVGLQNTNVYYLLACHFLGLFSSIIIYRISFHRLRKFSGPALAGVTSWYVNILSAKKLNNFEIVDKLHRKYGDYVRVGPRELSIKDPRALPFIYGPASQTTKGPFYDGAQPYISVHSTRDKKDHARRRKAWDRAFSSKSLRDYEQRVSKYAAQLLSVVADNAGQPIEMSRWFNYYSFDVIGDLTFGKSFDMLITGKDAYMLKTLHEQMQSLGPFLHSTWILALFKLIPGLNSSYLEYFVWVKTQVENRIKNVPENPDIFIQLETDFRKGKQTNIDRLHLDGEVNTGIVAGSDSTASTVTNLFYELANAPEYTRLLQSEIDSITEPTYQELSQMKLLNAAIDETMRLHPAIPSGMQRVTPQKGVMIDDIYIPGDCLVQIPLYSVFRDERSFVKPNEFIPQRWIDRPDLLKNPSAFTPFGLGSFACAGKQLALMEIRRITRDILCRYDVTFAKDQTREAFYDGQQDAFTLVCGKLRLVFTERKSMGV</sequence>
<evidence type="ECO:0000256" key="4">
    <source>
        <dbReference type="ARBA" id="ARBA00023002"/>
    </source>
</evidence>
<comment type="cofactor">
    <cofactor evidence="1 7">
        <name>heme</name>
        <dbReference type="ChEBI" id="CHEBI:30413"/>
    </cofactor>
</comment>
<dbReference type="RefSeq" id="XP_040731174.1">
    <property type="nucleotide sequence ID" value="XM_040874840.1"/>
</dbReference>
<evidence type="ECO:0000256" key="7">
    <source>
        <dbReference type="PIRSR" id="PIRSR602401-1"/>
    </source>
</evidence>
<dbReference type="AlphaFoldDB" id="A0A364KSY1"/>
<dbReference type="PANTHER" id="PTHR24305">
    <property type="entry name" value="CYTOCHROME P450"/>
    <property type="match status" value="1"/>
</dbReference>
<keyword evidence="8" id="KW-0472">Membrane</keyword>
<feature type="transmembrane region" description="Helical" evidence="8">
    <location>
        <begin position="37"/>
        <end position="59"/>
    </location>
</feature>
<evidence type="ECO:0000256" key="8">
    <source>
        <dbReference type="SAM" id="Phobius"/>
    </source>
</evidence>
<dbReference type="PRINTS" id="PR00463">
    <property type="entry name" value="EP450I"/>
</dbReference>
<evidence type="ECO:0000256" key="3">
    <source>
        <dbReference type="ARBA" id="ARBA00022723"/>
    </source>
</evidence>
<dbReference type="GO" id="GO:0004497">
    <property type="term" value="F:monooxygenase activity"/>
    <property type="evidence" value="ECO:0007669"/>
    <property type="project" value="UniProtKB-KW"/>
</dbReference>
<keyword evidence="3 7" id="KW-0479">Metal-binding</keyword>
<feature type="transmembrane region" description="Helical" evidence="8">
    <location>
        <begin position="6"/>
        <end position="25"/>
    </location>
</feature>